<dbReference type="EMBL" id="LUGH01000418">
    <property type="protein sequence ID" value="OBZ85247.1"/>
    <property type="molecule type" value="Genomic_DNA"/>
</dbReference>
<dbReference type="STRING" id="101091.A0A1C7N863"/>
<dbReference type="GO" id="GO:0016491">
    <property type="term" value="F:oxidoreductase activity"/>
    <property type="evidence" value="ECO:0007669"/>
    <property type="project" value="UniProtKB-KW"/>
</dbReference>
<dbReference type="InterPro" id="IPR025337">
    <property type="entry name" value="Questin_oxidase-like"/>
</dbReference>
<comment type="caution">
    <text evidence="2">The sequence shown here is derived from an EMBL/GenBank/DDBJ whole genome shotgun (WGS) entry which is preliminary data.</text>
</comment>
<keyword evidence="1" id="KW-0560">Oxidoreductase</keyword>
<sequence length="480" mass="54013">MSSFKPTIPSKPEAFTFVAPGISPEAAKLSEQLLIKSDGFHIFFNDKKFHNHLNHHLLAAYSFGASTERLQKIFDINASYQRPMPPSIGEITRENYKQYLGNADAYTSFLSFFKSEIDHFGITETVRRFVWSNDFLARTVGGLYHPLIHIGYGLEFNLPGMAAEGLAMAAMTEDHFLPLIPLQPELNKASIIPSQAQTLAENATSSARGYAAKALDQLTNQLATRLGIADRTATQHYEDSADRSIPATIDTPDYLKHHSLFAIFNHIREDPALQGLFKSTDEVRFKLVLKNEKAVERIRHYVAQWGLTENTIVIQKKMKELYSFVAILAGSTALHPNHPGKLRPSFFLVHALTSVEFLHQFVTRIAPSEAVSLIQAHLAITIVYFLTEGSPKFNLEGLLNYKSPIQSEKFENRWFPVMDASLDQEESHVIKAVRACVVGQIIYGPHDDSRLDDIWFKTAELVVDANGKWDFDGVGFEDTW</sequence>
<dbReference type="InParanoid" id="A0A1C7N863"/>
<protein>
    <submittedName>
        <fullName evidence="2">Oxidoreductase AflY</fullName>
    </submittedName>
</protein>
<dbReference type="OrthoDB" id="10004862at2759"/>
<dbReference type="PANTHER" id="PTHR35870:SF1">
    <property type="entry name" value="PROTEIN, PUTATIVE (AFU_ORTHOLOGUE AFUA_5G03330)-RELATED"/>
    <property type="match status" value="1"/>
</dbReference>
<dbReference type="PANTHER" id="PTHR35870">
    <property type="entry name" value="PROTEIN, PUTATIVE (AFU_ORTHOLOGUE AFUA_5G03330)-RELATED"/>
    <property type="match status" value="1"/>
</dbReference>
<reference evidence="2 3" key="1">
    <citation type="submission" date="2016-03" db="EMBL/GenBank/DDBJ databases">
        <title>Choanephora cucurbitarum.</title>
        <authorList>
            <person name="Min B."/>
            <person name="Park H."/>
            <person name="Park J.-H."/>
            <person name="Shin H.-D."/>
            <person name="Choi I.-G."/>
        </authorList>
    </citation>
    <scope>NUCLEOTIDE SEQUENCE [LARGE SCALE GENOMIC DNA]</scope>
    <source>
        <strain evidence="2 3">KUS-F28377</strain>
    </source>
</reference>
<evidence type="ECO:0000313" key="3">
    <source>
        <dbReference type="Proteomes" id="UP000093000"/>
    </source>
</evidence>
<dbReference type="AlphaFoldDB" id="A0A1C7N863"/>
<keyword evidence="3" id="KW-1185">Reference proteome</keyword>
<gene>
    <name evidence="2" type="primary">aflY</name>
    <name evidence="2" type="ORF">A0J61_06701</name>
</gene>
<accession>A0A1C7N863</accession>
<dbReference type="Proteomes" id="UP000093000">
    <property type="component" value="Unassembled WGS sequence"/>
</dbReference>
<organism evidence="2 3">
    <name type="scientific">Choanephora cucurbitarum</name>
    <dbReference type="NCBI Taxonomy" id="101091"/>
    <lineage>
        <taxon>Eukaryota</taxon>
        <taxon>Fungi</taxon>
        <taxon>Fungi incertae sedis</taxon>
        <taxon>Mucoromycota</taxon>
        <taxon>Mucoromycotina</taxon>
        <taxon>Mucoromycetes</taxon>
        <taxon>Mucorales</taxon>
        <taxon>Mucorineae</taxon>
        <taxon>Choanephoraceae</taxon>
        <taxon>Choanephoroideae</taxon>
        <taxon>Choanephora</taxon>
    </lineage>
</organism>
<proteinExistence type="predicted"/>
<name>A0A1C7N863_9FUNG</name>
<evidence type="ECO:0000313" key="2">
    <source>
        <dbReference type="EMBL" id="OBZ85247.1"/>
    </source>
</evidence>
<dbReference type="Pfam" id="PF14027">
    <property type="entry name" value="Questin_oxidase"/>
    <property type="match status" value="1"/>
</dbReference>
<evidence type="ECO:0000256" key="1">
    <source>
        <dbReference type="ARBA" id="ARBA00023002"/>
    </source>
</evidence>